<comment type="caution">
    <text evidence="1">The sequence shown here is derived from an EMBL/GenBank/DDBJ whole genome shotgun (WGS) entry which is preliminary data.</text>
</comment>
<protein>
    <submittedName>
        <fullName evidence="1">Uncharacterized protein</fullName>
    </submittedName>
</protein>
<gene>
    <name evidence="1" type="ORF">NC653_022178</name>
</gene>
<evidence type="ECO:0000313" key="1">
    <source>
        <dbReference type="EMBL" id="KAJ6989521.1"/>
    </source>
</evidence>
<sequence>MAGVYHNVGCLGEESFGCTYKVALFAGGDYRPIDHGNY</sequence>
<proteinExistence type="predicted"/>
<accession>A0AAD6VUG5</accession>
<name>A0AAD6VUG5_9ROSI</name>
<organism evidence="1 2">
    <name type="scientific">Populus alba x Populus x berolinensis</name>
    <dbReference type="NCBI Taxonomy" id="444605"/>
    <lineage>
        <taxon>Eukaryota</taxon>
        <taxon>Viridiplantae</taxon>
        <taxon>Streptophyta</taxon>
        <taxon>Embryophyta</taxon>
        <taxon>Tracheophyta</taxon>
        <taxon>Spermatophyta</taxon>
        <taxon>Magnoliopsida</taxon>
        <taxon>eudicotyledons</taxon>
        <taxon>Gunneridae</taxon>
        <taxon>Pentapetalae</taxon>
        <taxon>rosids</taxon>
        <taxon>fabids</taxon>
        <taxon>Malpighiales</taxon>
        <taxon>Salicaceae</taxon>
        <taxon>Saliceae</taxon>
        <taxon>Populus</taxon>
    </lineage>
</organism>
<dbReference type="AlphaFoldDB" id="A0AAD6VUG5"/>
<dbReference type="EMBL" id="JAQIZT010000008">
    <property type="protein sequence ID" value="KAJ6989521.1"/>
    <property type="molecule type" value="Genomic_DNA"/>
</dbReference>
<evidence type="ECO:0000313" key="2">
    <source>
        <dbReference type="Proteomes" id="UP001164929"/>
    </source>
</evidence>
<dbReference type="Proteomes" id="UP001164929">
    <property type="component" value="Chromosome 8"/>
</dbReference>
<keyword evidence="2" id="KW-1185">Reference proteome</keyword>
<reference evidence="1" key="1">
    <citation type="journal article" date="2023" name="Mol. Ecol. Resour.">
        <title>Chromosome-level genome assembly of a triploid poplar Populus alba 'Berolinensis'.</title>
        <authorList>
            <person name="Chen S."/>
            <person name="Yu Y."/>
            <person name="Wang X."/>
            <person name="Wang S."/>
            <person name="Zhang T."/>
            <person name="Zhou Y."/>
            <person name="He R."/>
            <person name="Meng N."/>
            <person name="Wang Y."/>
            <person name="Liu W."/>
            <person name="Liu Z."/>
            <person name="Liu J."/>
            <person name="Guo Q."/>
            <person name="Huang H."/>
            <person name="Sederoff R.R."/>
            <person name="Wang G."/>
            <person name="Qu G."/>
            <person name="Chen S."/>
        </authorList>
    </citation>
    <scope>NUCLEOTIDE SEQUENCE</scope>
    <source>
        <tissue evidence="1">Leaves</tissue>
    </source>
</reference>